<dbReference type="PRINTS" id="PR00790">
    <property type="entry name" value="PAMONOXGNASE"/>
</dbReference>
<feature type="binding site" evidence="13">
    <location>
        <position position="379"/>
    </location>
    <ligand>
        <name>Zn(2+)</name>
        <dbReference type="ChEBI" id="CHEBI:29105"/>
        <note>catalytic</note>
    </ligand>
</feature>
<evidence type="ECO:0000256" key="4">
    <source>
        <dbReference type="ARBA" id="ARBA00022525"/>
    </source>
</evidence>
<evidence type="ECO:0000256" key="13">
    <source>
        <dbReference type="PIRSR" id="PIRSR600720-2"/>
    </source>
</evidence>
<comment type="caution">
    <text evidence="17">The sequence shown here is derived from an EMBL/GenBank/DDBJ whole genome shotgun (WGS) entry which is preliminary data.</text>
</comment>
<dbReference type="CDD" id="cd14958">
    <property type="entry name" value="NHL_PAL_like"/>
    <property type="match status" value="1"/>
</dbReference>
<feature type="signal peptide" evidence="16">
    <location>
        <begin position="1"/>
        <end position="29"/>
    </location>
</feature>
<feature type="chain" id="PRO_5042135724" description="peptidylamidoglycolate lyase" evidence="16">
    <location>
        <begin position="30"/>
        <end position="408"/>
    </location>
</feature>
<dbReference type="PANTHER" id="PTHR10680:SF36">
    <property type="entry name" value="PEPTIDYL-ALPHA-HYDROXYGLYCINE ALPHA-AMIDATING LYASE 1"/>
    <property type="match status" value="1"/>
</dbReference>
<feature type="repeat" description="NHL" evidence="15">
    <location>
        <begin position="272"/>
        <end position="305"/>
    </location>
</feature>
<evidence type="ECO:0000256" key="12">
    <source>
        <dbReference type="PIRSR" id="PIRSR600720-1"/>
    </source>
</evidence>
<dbReference type="GO" id="GO:0005576">
    <property type="term" value="C:extracellular region"/>
    <property type="evidence" value="ECO:0007669"/>
    <property type="project" value="UniProtKB-SubCell"/>
</dbReference>
<keyword evidence="18" id="KW-1185">Reference proteome</keyword>
<evidence type="ECO:0000256" key="1">
    <source>
        <dbReference type="ARBA" id="ARBA00000686"/>
    </source>
</evidence>
<sequence>MMSRTVSKPSGNLPAFVGYVLFLLVSVRGQEQAKLADLFKVGQEQQQQWPSYGIYYEPNNGGMTPVFGEENPAAFDLQPELHQQQNFDDLSNLEDESSFFELAPTIGQTAGLAVDSQNNLVLFHRSARVWNEYSFTKDNRLNKSLGVIQNATIAILDPNTGKLLSEHGQNEFYMPHGLTIDSEGNYWVTDVGSHQVVKLDKSFKPIMTLGEKLVPGTDDKHFCKPTDVAVAKNGDFFVADGYCNSRIMKFNKEGKLIASFGSQNSANPPQVGEFFVPHSLALIEDLNLLCVADRENRRIQCFAAGLSEGQHFHPRAFVPTGTFFTKAENIGRVFAIREKQHYLVGVTDHDETDVEPQVFVMDMNTGQANTFAKGLENAHALALNDFGDIFISQMNPNQIVKFSVPEEL</sequence>
<feature type="binding site" evidence="12">
    <location>
        <position position="294"/>
    </location>
    <ligand>
        <name>a protein</name>
        <dbReference type="ChEBI" id="CHEBI:16541"/>
    </ligand>
    <ligandPart>
        <name>C-terminal Xaa-(2S)-2-hydroxyglycine residue</name>
        <dbReference type="ChEBI" id="CHEBI:142768"/>
    </ligandPart>
</feature>
<feature type="disulfide bond" evidence="14">
    <location>
        <begin position="223"/>
        <end position="243"/>
    </location>
</feature>
<dbReference type="GO" id="GO:0006518">
    <property type="term" value="P:peptide metabolic process"/>
    <property type="evidence" value="ECO:0007669"/>
    <property type="project" value="InterPro"/>
</dbReference>
<dbReference type="Proteomes" id="UP001201812">
    <property type="component" value="Unassembled WGS sequence"/>
</dbReference>
<dbReference type="Gene3D" id="2.120.10.30">
    <property type="entry name" value="TolB, C-terminal domain"/>
    <property type="match status" value="1"/>
</dbReference>
<dbReference type="PROSITE" id="PS51125">
    <property type="entry name" value="NHL"/>
    <property type="match status" value="3"/>
</dbReference>
<feature type="binding site" evidence="12">
    <location>
        <position position="242"/>
    </location>
    <ligand>
        <name>a protein</name>
        <dbReference type="ChEBI" id="CHEBI:16541"/>
    </ligand>
    <ligandPart>
        <name>C-terminal Xaa-(2S)-2-hydroxyglycine residue</name>
        <dbReference type="ChEBI" id="CHEBI:142768"/>
    </ligandPart>
</feature>
<evidence type="ECO:0000313" key="18">
    <source>
        <dbReference type="Proteomes" id="UP001201812"/>
    </source>
</evidence>
<keyword evidence="10" id="KW-0325">Glycoprotein</keyword>
<evidence type="ECO:0000256" key="7">
    <source>
        <dbReference type="ARBA" id="ARBA00022737"/>
    </source>
</evidence>
<feature type="binding site" evidence="13">
    <location>
        <position position="176"/>
    </location>
    <ligand>
        <name>Zn(2+)</name>
        <dbReference type="ChEBI" id="CHEBI:29105"/>
        <note>catalytic</note>
    </ligand>
</feature>
<evidence type="ECO:0000256" key="2">
    <source>
        <dbReference type="ARBA" id="ARBA00004613"/>
    </source>
</evidence>
<dbReference type="GO" id="GO:0004598">
    <property type="term" value="F:peptidylamidoglycolate lyase activity"/>
    <property type="evidence" value="ECO:0007669"/>
    <property type="project" value="UniProtKB-EC"/>
</dbReference>
<evidence type="ECO:0000256" key="15">
    <source>
        <dbReference type="PROSITE-ProRule" id="PRU00504"/>
    </source>
</evidence>
<feature type="disulfide bond" evidence="14">
    <location>
        <begin position="290"/>
        <end position="301"/>
    </location>
</feature>
<keyword evidence="13" id="KW-0106">Calcium</keyword>
<keyword evidence="5 13" id="KW-0479">Metal-binding</keyword>
<evidence type="ECO:0000256" key="10">
    <source>
        <dbReference type="ARBA" id="ARBA00023180"/>
    </source>
</evidence>
<keyword evidence="7" id="KW-0677">Repeat</keyword>
<comment type="subcellular location">
    <subcellularLocation>
        <location evidence="2">Secreted</location>
    </subcellularLocation>
</comment>
<dbReference type="AlphaFoldDB" id="A0AAD4NLX8"/>
<evidence type="ECO:0000256" key="9">
    <source>
        <dbReference type="ARBA" id="ARBA00023157"/>
    </source>
</evidence>
<feature type="binding site" evidence="13">
    <location>
        <position position="178"/>
    </location>
    <ligand>
        <name>Ca(2+)</name>
        <dbReference type="ChEBI" id="CHEBI:29108"/>
        <note>structural</note>
    </ligand>
</feature>
<dbReference type="EC" id="4.3.2.5" evidence="3"/>
<evidence type="ECO:0000256" key="6">
    <source>
        <dbReference type="ARBA" id="ARBA00022729"/>
    </source>
</evidence>
<feature type="binding site" evidence="13">
    <location>
        <position position="278"/>
    </location>
    <ligand>
        <name>Zn(2+)</name>
        <dbReference type="ChEBI" id="CHEBI:29105"/>
        <note>catalytic</note>
    </ligand>
</feature>
<comment type="cofactor">
    <cofactor evidence="13">
        <name>Zn(2+)</name>
        <dbReference type="ChEBI" id="CHEBI:29105"/>
    </cofactor>
    <text evidence="13">Binds one Zn(2+) ion per subunit.</text>
</comment>
<accession>A0AAD4NLX8</accession>
<dbReference type="GO" id="GO:0016020">
    <property type="term" value="C:membrane"/>
    <property type="evidence" value="ECO:0007669"/>
    <property type="project" value="InterPro"/>
</dbReference>
<evidence type="ECO:0000256" key="5">
    <source>
        <dbReference type="ARBA" id="ARBA00022723"/>
    </source>
</evidence>
<evidence type="ECO:0000256" key="8">
    <source>
        <dbReference type="ARBA" id="ARBA00022833"/>
    </source>
</evidence>
<dbReference type="InterPro" id="IPR001258">
    <property type="entry name" value="NHL_repeat"/>
</dbReference>
<feature type="repeat" description="NHL" evidence="15">
    <location>
        <begin position="209"/>
        <end position="253"/>
    </location>
</feature>
<dbReference type="FunFam" id="2.120.10.30:FF:000083">
    <property type="entry name" value="Peptidyl-glycine alpha-amidating monooxygenase B"/>
    <property type="match status" value="1"/>
</dbReference>
<feature type="repeat" description="NHL" evidence="15">
    <location>
        <begin position="161"/>
        <end position="202"/>
    </location>
</feature>
<organism evidence="17 18">
    <name type="scientific">Ditylenchus destructor</name>
    <dbReference type="NCBI Taxonomy" id="166010"/>
    <lineage>
        <taxon>Eukaryota</taxon>
        <taxon>Metazoa</taxon>
        <taxon>Ecdysozoa</taxon>
        <taxon>Nematoda</taxon>
        <taxon>Chromadorea</taxon>
        <taxon>Rhabditida</taxon>
        <taxon>Tylenchina</taxon>
        <taxon>Tylenchomorpha</taxon>
        <taxon>Sphaerularioidea</taxon>
        <taxon>Anguinidae</taxon>
        <taxon>Anguininae</taxon>
        <taxon>Ditylenchus</taxon>
    </lineage>
</organism>
<keyword evidence="4" id="KW-0964">Secreted</keyword>
<dbReference type="Pfam" id="PF01436">
    <property type="entry name" value="NHL"/>
    <property type="match status" value="3"/>
</dbReference>
<keyword evidence="11" id="KW-0456">Lyase</keyword>
<dbReference type="EMBL" id="JAKKPZ010000001">
    <property type="protein sequence ID" value="KAI1728964.1"/>
    <property type="molecule type" value="Genomic_DNA"/>
</dbReference>
<evidence type="ECO:0000256" key="11">
    <source>
        <dbReference type="ARBA" id="ARBA00023239"/>
    </source>
</evidence>
<dbReference type="PANTHER" id="PTHR10680">
    <property type="entry name" value="PEPTIDYL-GLYCINE ALPHA-AMIDATING MONOOXYGENASE"/>
    <property type="match status" value="1"/>
</dbReference>
<feature type="binding site" evidence="12">
    <location>
        <position position="125"/>
    </location>
    <ligand>
        <name>a protein</name>
        <dbReference type="ChEBI" id="CHEBI:16541"/>
    </ligand>
    <ligandPart>
        <name>C-terminal Xaa-(2S)-2-hydroxyglycine residue</name>
        <dbReference type="ChEBI" id="CHEBI:142768"/>
    </ligandPart>
</feature>
<gene>
    <name evidence="17" type="ORF">DdX_01177</name>
</gene>
<evidence type="ECO:0000313" key="17">
    <source>
        <dbReference type="EMBL" id="KAI1728964.1"/>
    </source>
</evidence>
<comment type="catalytic activity">
    <reaction evidence="1">
        <text>a [peptide]-C-terminal (2S)-2-hydroxyglycine = a [peptide]-C-terminal amide + glyoxylate</text>
        <dbReference type="Rhea" id="RHEA:20924"/>
        <dbReference type="Rhea" id="RHEA-COMP:13485"/>
        <dbReference type="Rhea" id="RHEA-COMP:15321"/>
        <dbReference type="ChEBI" id="CHEBI:36655"/>
        <dbReference type="ChEBI" id="CHEBI:137001"/>
        <dbReference type="ChEBI" id="CHEBI:142768"/>
        <dbReference type="EC" id="4.3.2.5"/>
    </reaction>
</comment>
<feature type="binding site" evidence="13">
    <location>
        <position position="112"/>
    </location>
    <ligand>
        <name>Ca(2+)</name>
        <dbReference type="ChEBI" id="CHEBI:29108"/>
        <note>structural</note>
    </ligand>
</feature>
<keyword evidence="9 14" id="KW-1015">Disulfide bond</keyword>
<dbReference type="InterPro" id="IPR011042">
    <property type="entry name" value="6-blade_b-propeller_TolB-like"/>
</dbReference>
<dbReference type="InterPro" id="IPR000720">
    <property type="entry name" value="PHM/PAL"/>
</dbReference>
<proteinExistence type="predicted"/>
<reference evidence="17" key="1">
    <citation type="submission" date="2022-01" db="EMBL/GenBank/DDBJ databases">
        <title>Genome Sequence Resource for Two Populations of Ditylenchus destructor, the Migratory Endoparasitic Phytonematode.</title>
        <authorList>
            <person name="Zhang H."/>
            <person name="Lin R."/>
            <person name="Xie B."/>
        </authorList>
    </citation>
    <scope>NUCLEOTIDE SEQUENCE</scope>
    <source>
        <strain evidence="17">BazhouSP</strain>
    </source>
</reference>
<evidence type="ECO:0000256" key="3">
    <source>
        <dbReference type="ARBA" id="ARBA00012343"/>
    </source>
</evidence>
<dbReference type="SUPFAM" id="SSF101898">
    <property type="entry name" value="NHL repeat"/>
    <property type="match status" value="1"/>
</dbReference>
<dbReference type="GO" id="GO:0046872">
    <property type="term" value="F:metal ion binding"/>
    <property type="evidence" value="ECO:0007669"/>
    <property type="project" value="UniProtKB-KW"/>
</dbReference>
<name>A0AAD4NLX8_9BILA</name>
<keyword evidence="8 13" id="KW-0862">Zinc</keyword>
<evidence type="ECO:0000256" key="14">
    <source>
        <dbReference type="PIRSR" id="PIRSR600720-3"/>
    </source>
</evidence>
<evidence type="ECO:0000256" key="16">
    <source>
        <dbReference type="SAM" id="SignalP"/>
    </source>
</evidence>
<keyword evidence="6 16" id="KW-0732">Signal</keyword>
<protein>
    <recommendedName>
        <fullName evidence="3">peptidylamidoglycolate lyase</fullName>
        <ecNumber evidence="3">4.3.2.5</ecNumber>
    </recommendedName>
</protein>